<keyword evidence="1" id="KW-0805">Transcription regulation</keyword>
<dbReference type="InterPro" id="IPR010982">
    <property type="entry name" value="Lambda_DNA-bd_dom_sf"/>
</dbReference>
<keyword evidence="6" id="KW-1185">Reference proteome</keyword>
<feature type="domain" description="HTH lacI-type" evidence="4">
    <location>
        <begin position="7"/>
        <end position="61"/>
    </location>
</feature>
<dbReference type="SMART" id="SM00354">
    <property type="entry name" value="HTH_LACI"/>
    <property type="match status" value="1"/>
</dbReference>
<dbReference type="CDD" id="cd01392">
    <property type="entry name" value="HTH_LacI"/>
    <property type="match status" value="1"/>
</dbReference>
<organism evidence="5 6">
    <name type="scientific">Catellatospora coxensis</name>
    <dbReference type="NCBI Taxonomy" id="310354"/>
    <lineage>
        <taxon>Bacteria</taxon>
        <taxon>Bacillati</taxon>
        <taxon>Actinomycetota</taxon>
        <taxon>Actinomycetes</taxon>
        <taxon>Micromonosporales</taxon>
        <taxon>Micromonosporaceae</taxon>
        <taxon>Catellatospora</taxon>
    </lineage>
</organism>
<dbReference type="GO" id="GO:0000976">
    <property type="term" value="F:transcription cis-regulatory region binding"/>
    <property type="evidence" value="ECO:0007669"/>
    <property type="project" value="TreeGrafter"/>
</dbReference>
<dbReference type="PROSITE" id="PS50932">
    <property type="entry name" value="HTH_LACI_2"/>
    <property type="match status" value="1"/>
</dbReference>
<gene>
    <name evidence="5" type="ORF">Cco03nite_58470</name>
</gene>
<dbReference type="PANTHER" id="PTHR30146:SF109">
    <property type="entry name" value="HTH-TYPE TRANSCRIPTIONAL REGULATOR GALS"/>
    <property type="match status" value="1"/>
</dbReference>
<evidence type="ECO:0000256" key="3">
    <source>
        <dbReference type="ARBA" id="ARBA00023163"/>
    </source>
</evidence>
<dbReference type="Proteomes" id="UP000630887">
    <property type="component" value="Unassembled WGS sequence"/>
</dbReference>
<dbReference type="Gene3D" id="3.40.50.2300">
    <property type="match status" value="2"/>
</dbReference>
<dbReference type="Pfam" id="PF13377">
    <property type="entry name" value="Peripla_BP_3"/>
    <property type="match status" value="1"/>
</dbReference>
<dbReference type="SUPFAM" id="SSF53822">
    <property type="entry name" value="Periplasmic binding protein-like I"/>
    <property type="match status" value="1"/>
</dbReference>
<dbReference type="RefSeq" id="WP_203695792.1">
    <property type="nucleotide sequence ID" value="NZ_BONI01000059.1"/>
</dbReference>
<dbReference type="AlphaFoldDB" id="A0A8J3KU66"/>
<dbReference type="PANTHER" id="PTHR30146">
    <property type="entry name" value="LACI-RELATED TRANSCRIPTIONAL REPRESSOR"/>
    <property type="match status" value="1"/>
</dbReference>
<dbReference type="PROSITE" id="PS00356">
    <property type="entry name" value="HTH_LACI_1"/>
    <property type="match status" value="1"/>
</dbReference>
<dbReference type="CDD" id="cd06267">
    <property type="entry name" value="PBP1_LacI_sugar_binding-like"/>
    <property type="match status" value="1"/>
</dbReference>
<evidence type="ECO:0000256" key="1">
    <source>
        <dbReference type="ARBA" id="ARBA00023015"/>
    </source>
</evidence>
<dbReference type="Pfam" id="PF00356">
    <property type="entry name" value="LacI"/>
    <property type="match status" value="1"/>
</dbReference>
<dbReference type="InterPro" id="IPR046335">
    <property type="entry name" value="LacI/GalR-like_sensor"/>
</dbReference>
<protein>
    <submittedName>
        <fullName evidence="5">Transcriptional regulator</fullName>
    </submittedName>
</protein>
<comment type="caution">
    <text evidence="5">The sequence shown here is derived from an EMBL/GenBank/DDBJ whole genome shotgun (WGS) entry which is preliminary data.</text>
</comment>
<evidence type="ECO:0000259" key="4">
    <source>
        <dbReference type="PROSITE" id="PS50932"/>
    </source>
</evidence>
<keyword evidence="3" id="KW-0804">Transcription</keyword>
<dbReference type="SUPFAM" id="SSF47413">
    <property type="entry name" value="lambda repressor-like DNA-binding domains"/>
    <property type="match status" value="1"/>
</dbReference>
<evidence type="ECO:0000313" key="6">
    <source>
        <dbReference type="Proteomes" id="UP000630887"/>
    </source>
</evidence>
<evidence type="ECO:0000313" key="5">
    <source>
        <dbReference type="EMBL" id="GIG09147.1"/>
    </source>
</evidence>
<dbReference type="GO" id="GO:0003700">
    <property type="term" value="F:DNA-binding transcription factor activity"/>
    <property type="evidence" value="ECO:0007669"/>
    <property type="project" value="TreeGrafter"/>
</dbReference>
<evidence type="ECO:0000256" key="2">
    <source>
        <dbReference type="ARBA" id="ARBA00023125"/>
    </source>
</evidence>
<dbReference type="InterPro" id="IPR000843">
    <property type="entry name" value="HTH_LacI"/>
</dbReference>
<dbReference type="InterPro" id="IPR028082">
    <property type="entry name" value="Peripla_BP_I"/>
</dbReference>
<accession>A0A8J3KU66</accession>
<proteinExistence type="predicted"/>
<name>A0A8J3KU66_9ACTN</name>
<reference evidence="5 6" key="1">
    <citation type="submission" date="2021-01" db="EMBL/GenBank/DDBJ databases">
        <title>Whole genome shotgun sequence of Catellatospora coxensis NBRC 107359.</title>
        <authorList>
            <person name="Komaki H."/>
            <person name="Tamura T."/>
        </authorList>
    </citation>
    <scope>NUCLEOTIDE SEQUENCE [LARGE SCALE GENOMIC DNA]</scope>
    <source>
        <strain evidence="5 6">NBRC 107359</strain>
    </source>
</reference>
<dbReference type="Gene3D" id="1.10.260.40">
    <property type="entry name" value="lambda repressor-like DNA-binding domains"/>
    <property type="match status" value="1"/>
</dbReference>
<sequence>MGPKRQPTLDEVAARAGVSRSAASRVINNARHVSQAKRDAVERAVAELGFVPNPTARALATQQVGAVVLALSHHDPAQFTDPFFAQIILGVNAELEKTDLELLLVLANTTQGQARLQRILKSRRADGVMLMALRGDDPLAALADQHDVPVVFGGRPLHAEPRWYVDADNRGGSRLATEHLIGLGRRHIAVITGQMDTDAGASRHRGYLDAMAVAGLSPSRVEHGDFTEPSGAAAMTRLLAAYPEVDAVVAGSDAAAAGALRALKAHGRSVPGDVAVVGFDDLLTAQHTDPQLTTVHQPIHGLGREMAKMLLSLIAGEEPHPLILPTRLVRRASA</sequence>
<keyword evidence="2" id="KW-0238">DNA-binding</keyword>
<dbReference type="EMBL" id="BONI01000059">
    <property type="protein sequence ID" value="GIG09147.1"/>
    <property type="molecule type" value="Genomic_DNA"/>
</dbReference>